<evidence type="ECO:0000256" key="5">
    <source>
        <dbReference type="SAM" id="Coils"/>
    </source>
</evidence>
<dbReference type="AlphaFoldDB" id="A0A2R6Q188"/>
<accession>A0A2R6Q188</accession>
<feature type="transmembrane region" description="Helical" evidence="7">
    <location>
        <begin position="407"/>
        <end position="427"/>
    </location>
</feature>
<dbReference type="STRING" id="1590841.A0A2R6Q188"/>
<evidence type="ECO:0000313" key="9">
    <source>
        <dbReference type="EMBL" id="PSS00169.1"/>
    </source>
</evidence>
<dbReference type="InParanoid" id="A0A2R6Q188"/>
<keyword evidence="5" id="KW-0175">Coiled coil</keyword>
<feature type="transmembrane region" description="Helical" evidence="7">
    <location>
        <begin position="336"/>
        <end position="361"/>
    </location>
</feature>
<reference evidence="10" key="2">
    <citation type="journal article" date="2018" name="BMC Genomics">
        <title>A manually annotated Actinidia chinensis var. chinensis (kiwifruit) genome highlights the challenges associated with draft genomes and gene prediction in plants.</title>
        <authorList>
            <person name="Pilkington S.M."/>
            <person name="Crowhurst R."/>
            <person name="Hilario E."/>
            <person name="Nardozza S."/>
            <person name="Fraser L."/>
            <person name="Peng Y."/>
            <person name="Gunaseelan K."/>
            <person name="Simpson R."/>
            <person name="Tahir J."/>
            <person name="Deroles S.C."/>
            <person name="Templeton K."/>
            <person name="Luo Z."/>
            <person name="Davy M."/>
            <person name="Cheng C."/>
            <person name="McNeilage M."/>
            <person name="Scaglione D."/>
            <person name="Liu Y."/>
            <person name="Zhang Q."/>
            <person name="Datson P."/>
            <person name="De Silva N."/>
            <person name="Gardiner S.E."/>
            <person name="Bassett H."/>
            <person name="Chagne D."/>
            <person name="McCallum J."/>
            <person name="Dzierzon H."/>
            <person name="Deng C."/>
            <person name="Wang Y.Y."/>
            <person name="Barron L."/>
            <person name="Manako K."/>
            <person name="Bowen J."/>
            <person name="Foster T.M."/>
            <person name="Erridge Z.A."/>
            <person name="Tiffin H."/>
            <person name="Waite C.N."/>
            <person name="Davies K.M."/>
            <person name="Grierson E.P."/>
            <person name="Laing W.A."/>
            <person name="Kirk R."/>
            <person name="Chen X."/>
            <person name="Wood M."/>
            <person name="Montefiori M."/>
            <person name="Brummell D.A."/>
            <person name="Schwinn K.E."/>
            <person name="Catanach A."/>
            <person name="Fullerton C."/>
            <person name="Li D."/>
            <person name="Meiyalaghan S."/>
            <person name="Nieuwenhuizen N."/>
            <person name="Read N."/>
            <person name="Prakash R."/>
            <person name="Hunter D."/>
            <person name="Zhang H."/>
            <person name="McKenzie M."/>
            <person name="Knabel M."/>
            <person name="Harris A."/>
            <person name="Allan A.C."/>
            <person name="Gleave A."/>
            <person name="Chen A."/>
            <person name="Janssen B.J."/>
            <person name="Plunkett B."/>
            <person name="Ampomah-Dwamena C."/>
            <person name="Voogd C."/>
            <person name="Leif D."/>
            <person name="Lafferty D."/>
            <person name="Souleyre E.J.F."/>
            <person name="Varkonyi-Gasic E."/>
            <person name="Gambi F."/>
            <person name="Hanley J."/>
            <person name="Yao J.L."/>
            <person name="Cheung J."/>
            <person name="David K.M."/>
            <person name="Warren B."/>
            <person name="Marsh K."/>
            <person name="Snowden K.C."/>
            <person name="Lin-Wang K."/>
            <person name="Brian L."/>
            <person name="Martinez-Sanchez M."/>
            <person name="Wang M."/>
            <person name="Ileperuma N."/>
            <person name="Macnee N."/>
            <person name="Campin R."/>
            <person name="McAtee P."/>
            <person name="Drummond R.S.M."/>
            <person name="Espley R.V."/>
            <person name="Ireland H.S."/>
            <person name="Wu R."/>
            <person name="Atkinson R.G."/>
            <person name="Karunairetnam S."/>
            <person name="Bulley S."/>
            <person name="Chunkath S."/>
            <person name="Hanley Z."/>
            <person name="Storey R."/>
            <person name="Thrimawithana A.H."/>
            <person name="Thomson S."/>
            <person name="David C."/>
            <person name="Testolin R."/>
            <person name="Huang H."/>
            <person name="Hellens R.P."/>
            <person name="Schaffer R.J."/>
        </authorList>
    </citation>
    <scope>NUCLEOTIDE SEQUENCE [LARGE SCALE GENOMIC DNA]</scope>
    <source>
        <strain evidence="10">cv. Red5</strain>
    </source>
</reference>
<reference evidence="9 10" key="1">
    <citation type="submission" date="2017-07" db="EMBL/GenBank/DDBJ databases">
        <title>An improved, manually edited Actinidia chinensis var. chinensis (kiwifruit) genome highlights the challenges associated with draft genomes and gene prediction in plants.</title>
        <authorList>
            <person name="Pilkington S."/>
            <person name="Crowhurst R."/>
            <person name="Hilario E."/>
            <person name="Nardozza S."/>
            <person name="Fraser L."/>
            <person name="Peng Y."/>
            <person name="Gunaseelan K."/>
            <person name="Simpson R."/>
            <person name="Tahir J."/>
            <person name="Deroles S."/>
            <person name="Templeton K."/>
            <person name="Luo Z."/>
            <person name="Davy M."/>
            <person name="Cheng C."/>
            <person name="Mcneilage M."/>
            <person name="Scaglione D."/>
            <person name="Liu Y."/>
            <person name="Zhang Q."/>
            <person name="Datson P."/>
            <person name="De Silva N."/>
            <person name="Gardiner S."/>
            <person name="Bassett H."/>
            <person name="Chagne D."/>
            <person name="Mccallum J."/>
            <person name="Dzierzon H."/>
            <person name="Deng C."/>
            <person name="Wang Y.-Y."/>
            <person name="Barron N."/>
            <person name="Manako K."/>
            <person name="Bowen J."/>
            <person name="Foster T."/>
            <person name="Erridge Z."/>
            <person name="Tiffin H."/>
            <person name="Waite C."/>
            <person name="Davies K."/>
            <person name="Grierson E."/>
            <person name="Laing W."/>
            <person name="Kirk R."/>
            <person name="Chen X."/>
            <person name="Wood M."/>
            <person name="Montefiori M."/>
            <person name="Brummell D."/>
            <person name="Schwinn K."/>
            <person name="Catanach A."/>
            <person name="Fullerton C."/>
            <person name="Li D."/>
            <person name="Meiyalaghan S."/>
            <person name="Nieuwenhuizen N."/>
            <person name="Read N."/>
            <person name="Prakash R."/>
            <person name="Hunter D."/>
            <person name="Zhang H."/>
            <person name="Mckenzie M."/>
            <person name="Knabel M."/>
            <person name="Harris A."/>
            <person name="Allan A."/>
            <person name="Chen A."/>
            <person name="Janssen B."/>
            <person name="Plunkett B."/>
            <person name="Dwamena C."/>
            <person name="Voogd C."/>
            <person name="Leif D."/>
            <person name="Lafferty D."/>
            <person name="Souleyre E."/>
            <person name="Varkonyi-Gasic E."/>
            <person name="Gambi F."/>
            <person name="Hanley J."/>
            <person name="Yao J.-L."/>
            <person name="Cheung J."/>
            <person name="David K."/>
            <person name="Warren B."/>
            <person name="Marsh K."/>
            <person name="Snowden K."/>
            <person name="Lin-Wang K."/>
            <person name="Brian L."/>
            <person name="Martinez-Sanchez M."/>
            <person name="Wang M."/>
            <person name="Ileperuma N."/>
            <person name="Macnee N."/>
            <person name="Campin R."/>
            <person name="Mcatee P."/>
            <person name="Drummond R."/>
            <person name="Espley R."/>
            <person name="Ireland H."/>
            <person name="Wu R."/>
            <person name="Atkinson R."/>
            <person name="Karunairetnam S."/>
            <person name="Bulley S."/>
            <person name="Chunkath S."/>
            <person name="Hanley Z."/>
            <person name="Storey R."/>
            <person name="Thrimawithana A."/>
            <person name="Thomson S."/>
            <person name="David C."/>
            <person name="Testolin R."/>
        </authorList>
    </citation>
    <scope>NUCLEOTIDE SEQUENCE [LARGE SCALE GENOMIC DNA]</scope>
    <source>
        <strain evidence="10">cv. Red5</strain>
        <tissue evidence="9">Young leaf</tissue>
    </source>
</reference>
<evidence type="ECO:0000256" key="2">
    <source>
        <dbReference type="ARBA" id="ARBA00022692"/>
    </source>
</evidence>
<organism evidence="9 10">
    <name type="scientific">Actinidia chinensis var. chinensis</name>
    <name type="common">Chinese soft-hair kiwi</name>
    <dbReference type="NCBI Taxonomy" id="1590841"/>
    <lineage>
        <taxon>Eukaryota</taxon>
        <taxon>Viridiplantae</taxon>
        <taxon>Streptophyta</taxon>
        <taxon>Embryophyta</taxon>
        <taxon>Tracheophyta</taxon>
        <taxon>Spermatophyta</taxon>
        <taxon>Magnoliopsida</taxon>
        <taxon>eudicotyledons</taxon>
        <taxon>Gunneridae</taxon>
        <taxon>Pentapetalae</taxon>
        <taxon>asterids</taxon>
        <taxon>Ericales</taxon>
        <taxon>Actinidiaceae</taxon>
        <taxon>Actinidia</taxon>
    </lineage>
</organism>
<dbReference type="InterPro" id="IPR025423">
    <property type="entry name" value="TMEM205-like"/>
</dbReference>
<dbReference type="Pfam" id="PF13664">
    <property type="entry name" value="DUF4149"/>
    <property type="match status" value="1"/>
</dbReference>
<dbReference type="EMBL" id="NKQK01000021">
    <property type="protein sequence ID" value="PSS00169.1"/>
    <property type="molecule type" value="Genomic_DNA"/>
</dbReference>
<dbReference type="Gene3D" id="1.20.120.20">
    <property type="entry name" value="Apolipoprotein"/>
    <property type="match status" value="1"/>
</dbReference>
<feature type="transmembrane region" description="Helical" evidence="7">
    <location>
        <begin position="373"/>
        <end position="395"/>
    </location>
</feature>
<dbReference type="GO" id="GO:0016020">
    <property type="term" value="C:membrane"/>
    <property type="evidence" value="ECO:0007669"/>
    <property type="project" value="UniProtKB-SubCell"/>
</dbReference>
<evidence type="ECO:0000256" key="4">
    <source>
        <dbReference type="ARBA" id="ARBA00023136"/>
    </source>
</evidence>
<evidence type="ECO:0000313" key="10">
    <source>
        <dbReference type="Proteomes" id="UP000241394"/>
    </source>
</evidence>
<dbReference type="PANTHER" id="PTHR47652">
    <property type="entry name" value="MITOCHONDRIAL IMPORT INNER MEMBRANE TRANSLOCASE SUBUNIT TIM44"/>
    <property type="match status" value="1"/>
</dbReference>
<feature type="domain" description="TMEM205-like" evidence="8">
    <location>
        <begin position="337"/>
        <end position="439"/>
    </location>
</feature>
<feature type="coiled-coil region" evidence="5">
    <location>
        <begin position="109"/>
        <end position="136"/>
    </location>
</feature>
<comment type="caution">
    <text evidence="9">The sequence shown here is derived from an EMBL/GenBank/DDBJ whole genome shotgun (WGS) entry which is preliminary data.</text>
</comment>
<feature type="region of interest" description="Disordered" evidence="6">
    <location>
        <begin position="451"/>
        <end position="482"/>
    </location>
</feature>
<dbReference type="PANTHER" id="PTHR47652:SF3">
    <property type="entry name" value="MITOCHONDRIAL IMPORT INNER MEMBRANE TRANSLOCASE SUBUNIT TIM44"/>
    <property type="match status" value="1"/>
</dbReference>
<evidence type="ECO:0000256" key="3">
    <source>
        <dbReference type="ARBA" id="ARBA00022989"/>
    </source>
</evidence>
<proteinExistence type="predicted"/>
<feature type="transmembrane region" description="Helical" evidence="7">
    <location>
        <begin position="503"/>
        <end position="521"/>
    </location>
</feature>
<feature type="region of interest" description="Disordered" evidence="6">
    <location>
        <begin position="260"/>
        <end position="283"/>
    </location>
</feature>
<comment type="subcellular location">
    <subcellularLocation>
        <location evidence="1">Membrane</location>
    </subcellularLocation>
</comment>
<feature type="compositionally biased region" description="Basic and acidic residues" evidence="6">
    <location>
        <begin position="270"/>
        <end position="283"/>
    </location>
</feature>
<dbReference type="Gramene" id="PSS00169">
    <property type="protein sequence ID" value="PSS00169"/>
    <property type="gene ID" value="CEY00_Acc24138"/>
</dbReference>
<dbReference type="OMA" id="AYGTCVW"/>
<evidence type="ECO:0000256" key="6">
    <source>
        <dbReference type="SAM" id="MobiDB-lite"/>
    </source>
</evidence>
<name>A0A2R6Q188_ACTCC</name>
<evidence type="ECO:0000256" key="7">
    <source>
        <dbReference type="SAM" id="Phobius"/>
    </source>
</evidence>
<dbReference type="SUPFAM" id="SSF58113">
    <property type="entry name" value="Apolipoprotein A-I"/>
    <property type="match status" value="1"/>
</dbReference>
<sequence length="527" mass="57908">MIRTKKPPRNSIFTTNRKRERERETRMMNVIAVWLVLSSLVTAGVLSPNPQVQNQPEEEVIVKEGHRVVIVEYEKHRNGNTKVSIAPHEASHKPPTQNMDDKTYISTAKDKLSSAASTAEDAVEDAKDKVKEASSVHGPRELVCDALGKCKQKIASALGKAKEKVSGKAEEVEEHAKEAFSNTIGKAKETVAHASEHAKEDVSNTIGKANETVAQKAEHAKEAVSKTIGKAKETVARKAGDKVQEAQEQAKDAIGRAKDTVAQKTGEMSSKARDVEERAKDTVMDASQKAKESVFEKARRVEEEAKASAKRLEERGEKGMKEVAAAVDPVLDVVHLLGFATAYGMCMWVTFVSSYVLAGALTRQQFGLVQSKIYPVYFTAMAYCVGVVLAGHLLTQRTRLFSHPAEMLQGFHLLVSLMLILLNSLYLEPLATKVMFERMKLEKEEGRGMVDPVADTAATPEGHTGTSSTPPATPEKPDDQEEVKSRLVELSVALKKLNAYSSYLNILTLMALTWHLVYLAQHLHLSC</sequence>
<feature type="region of interest" description="Disordered" evidence="6">
    <location>
        <begin position="1"/>
        <end position="22"/>
    </location>
</feature>
<evidence type="ECO:0000259" key="8">
    <source>
        <dbReference type="Pfam" id="PF13664"/>
    </source>
</evidence>
<gene>
    <name evidence="9" type="ORF">CEY00_Acc24138</name>
</gene>
<protein>
    <submittedName>
        <fullName evidence="9">Embryonic protein like</fullName>
    </submittedName>
</protein>
<keyword evidence="3 7" id="KW-1133">Transmembrane helix</keyword>
<keyword evidence="2 7" id="KW-0812">Transmembrane</keyword>
<dbReference type="FunCoup" id="A0A2R6Q188">
    <property type="interactions" value="115"/>
</dbReference>
<keyword evidence="4 7" id="KW-0472">Membrane</keyword>
<keyword evidence="10" id="KW-1185">Reference proteome</keyword>
<dbReference type="Proteomes" id="UP000241394">
    <property type="component" value="Chromosome LG21"/>
</dbReference>
<evidence type="ECO:0000256" key="1">
    <source>
        <dbReference type="ARBA" id="ARBA00004370"/>
    </source>
</evidence>
<dbReference type="OrthoDB" id="1641132at2759"/>